<dbReference type="OrthoDB" id="1453578at2"/>
<dbReference type="Proteomes" id="UP000306552">
    <property type="component" value="Unassembled WGS sequence"/>
</dbReference>
<gene>
    <name evidence="1" type="ORF">FCN74_11685</name>
</gene>
<protein>
    <submittedName>
        <fullName evidence="1">DUF2007 domain-containing protein</fullName>
    </submittedName>
</protein>
<comment type="caution">
    <text evidence="1">The sequence shown here is derived from an EMBL/GenBank/DDBJ whole genome shotgun (WGS) entry which is preliminary data.</text>
</comment>
<dbReference type="EMBL" id="SWMU01000006">
    <property type="protein sequence ID" value="TKS55420.1"/>
    <property type="molecule type" value="Genomic_DNA"/>
</dbReference>
<evidence type="ECO:0000313" key="2">
    <source>
        <dbReference type="Proteomes" id="UP000306552"/>
    </source>
</evidence>
<dbReference type="AlphaFoldDB" id="A0A4U5TND2"/>
<dbReference type="RefSeq" id="WP_138932791.1">
    <property type="nucleotide sequence ID" value="NZ_SWMU01000006.1"/>
</dbReference>
<proteinExistence type="predicted"/>
<sequence length="68" mass="7833">MAKVRIFSTKSSVESMGLQNYFKNNNLHHEVIDKTDSSYASVFGDIEFYVNESDEDKAQKLLEGYFES</sequence>
<keyword evidence="2" id="KW-1185">Reference proteome</keyword>
<organism evidence="1 2">
    <name type="scientific">Mesohalobacter halotolerans</name>
    <dbReference type="NCBI Taxonomy" id="1883405"/>
    <lineage>
        <taxon>Bacteria</taxon>
        <taxon>Pseudomonadati</taxon>
        <taxon>Bacteroidota</taxon>
        <taxon>Flavobacteriia</taxon>
        <taxon>Flavobacteriales</taxon>
        <taxon>Flavobacteriaceae</taxon>
        <taxon>Mesohalobacter</taxon>
    </lineage>
</organism>
<accession>A0A4U5TND2</accession>
<name>A0A4U5TND2_9FLAO</name>
<evidence type="ECO:0000313" key="1">
    <source>
        <dbReference type="EMBL" id="TKS55420.1"/>
    </source>
</evidence>
<reference evidence="1 2" key="1">
    <citation type="submission" date="2019-04" db="EMBL/GenBank/DDBJ databases">
        <title>Psychroflexus halotolerans sp. nov., isolated from a marine solar saltern.</title>
        <authorList>
            <person name="Feng X."/>
        </authorList>
    </citation>
    <scope>NUCLEOTIDE SEQUENCE [LARGE SCALE GENOMIC DNA]</scope>
    <source>
        <strain evidence="1 2">WDS2C27</strain>
    </source>
</reference>